<dbReference type="SUPFAM" id="SSF47240">
    <property type="entry name" value="Ferritin-like"/>
    <property type="match status" value="1"/>
</dbReference>
<dbReference type="PROSITE" id="PS51257">
    <property type="entry name" value="PROKAR_LIPOPROTEIN"/>
    <property type="match status" value="1"/>
</dbReference>
<dbReference type="CDD" id="cd01055">
    <property type="entry name" value="Nonheme_Ferritin"/>
    <property type="match status" value="1"/>
</dbReference>
<comment type="subcellular location">
    <subcellularLocation>
        <location evidence="7">Cytoplasm</location>
    </subcellularLocation>
</comment>
<dbReference type="GO" id="GO:0004322">
    <property type="term" value="F:ferroxidase activity"/>
    <property type="evidence" value="ECO:0007669"/>
    <property type="project" value="TreeGrafter"/>
</dbReference>
<comment type="catalytic activity">
    <reaction evidence="7">
        <text>4 Fe(2+) + O2 + 6 H2O = 4 iron(III) oxide-hydroxide + 12 H(+)</text>
        <dbReference type="Rhea" id="RHEA:11972"/>
        <dbReference type="ChEBI" id="CHEBI:15377"/>
        <dbReference type="ChEBI" id="CHEBI:15378"/>
        <dbReference type="ChEBI" id="CHEBI:15379"/>
        <dbReference type="ChEBI" id="CHEBI:29033"/>
        <dbReference type="ChEBI" id="CHEBI:78619"/>
        <dbReference type="EC" id="1.16.3.2"/>
    </reaction>
</comment>
<comment type="caution">
    <text evidence="9">The sequence shown here is derived from an EMBL/GenBank/DDBJ whole genome shotgun (WGS) entry which is preliminary data.</text>
</comment>
<evidence type="ECO:0000313" key="9">
    <source>
        <dbReference type="EMBL" id="MBD3868687.1"/>
    </source>
</evidence>
<evidence type="ECO:0000256" key="7">
    <source>
        <dbReference type="RuleBase" id="RU361145"/>
    </source>
</evidence>
<dbReference type="InterPro" id="IPR009040">
    <property type="entry name" value="Ferritin-like_diiron"/>
</dbReference>
<dbReference type="GO" id="GO:0006879">
    <property type="term" value="P:intracellular iron ion homeostasis"/>
    <property type="evidence" value="ECO:0007669"/>
    <property type="project" value="UniProtKB-KW"/>
</dbReference>
<evidence type="ECO:0000256" key="3">
    <source>
        <dbReference type="ARBA" id="ARBA00022723"/>
    </source>
</evidence>
<keyword evidence="7" id="KW-0963">Cytoplasm</keyword>
<dbReference type="GO" id="GO:0005829">
    <property type="term" value="C:cytosol"/>
    <property type="evidence" value="ECO:0007669"/>
    <property type="project" value="TreeGrafter"/>
</dbReference>
<dbReference type="InterPro" id="IPR001519">
    <property type="entry name" value="Ferritin"/>
</dbReference>
<comment type="function">
    <text evidence="7">Iron-storage protein.</text>
</comment>
<dbReference type="InterPro" id="IPR041719">
    <property type="entry name" value="Ferritin_prok"/>
</dbReference>
<dbReference type="EC" id="1.16.3.2" evidence="7"/>
<keyword evidence="4" id="KW-0560">Oxidoreductase</keyword>
<dbReference type="InterPro" id="IPR008331">
    <property type="entry name" value="Ferritin_DPS_dom"/>
</dbReference>
<dbReference type="Proteomes" id="UP000648239">
    <property type="component" value="Unassembled WGS sequence"/>
</dbReference>
<gene>
    <name evidence="9" type="ORF">IFK94_11230</name>
</gene>
<accession>A0A8J6Y1W3</accession>
<dbReference type="Pfam" id="PF00210">
    <property type="entry name" value="Ferritin"/>
    <property type="match status" value="1"/>
</dbReference>
<dbReference type="PANTHER" id="PTHR11431">
    <property type="entry name" value="FERRITIN"/>
    <property type="match status" value="1"/>
</dbReference>
<dbReference type="PANTHER" id="PTHR11431:SF127">
    <property type="entry name" value="BACTERIAL NON-HEME FERRITIN"/>
    <property type="match status" value="1"/>
</dbReference>
<keyword evidence="5 6" id="KW-0408">Iron</keyword>
<feature type="binding site" evidence="6">
    <location>
        <position position="128"/>
    </location>
    <ligand>
        <name>Fe cation</name>
        <dbReference type="ChEBI" id="CHEBI:24875"/>
        <label>1</label>
    </ligand>
</feature>
<dbReference type="InterPro" id="IPR012347">
    <property type="entry name" value="Ferritin-like"/>
</dbReference>
<name>A0A8J6Y1W3_9BACT</name>
<dbReference type="PROSITE" id="PS50905">
    <property type="entry name" value="FERRITIN_LIKE"/>
    <property type="match status" value="1"/>
</dbReference>
<evidence type="ECO:0000256" key="1">
    <source>
        <dbReference type="ARBA" id="ARBA00006950"/>
    </source>
</evidence>
<sequence length="172" mass="19125">MLISKNLTAALNEQIGYEFFTSMQYTAIACYFGTEALPELAKHFTLQAEEERTHALKLVNYVVDSGGKMIIPPIPSPQSDFKTAEEACKLALDSEMEVTRKINGLVDLAIEEKDHLAQNFLQWFVNEQMEEVSTAETLLRIVQRAGEAGLLLVEDYLARNGLAASTPDLNAQ</sequence>
<dbReference type="GO" id="GO:0008198">
    <property type="term" value="F:ferrous iron binding"/>
    <property type="evidence" value="ECO:0007669"/>
    <property type="project" value="TreeGrafter"/>
</dbReference>
<feature type="binding site" evidence="6">
    <location>
        <position position="54"/>
    </location>
    <ligand>
        <name>Fe cation</name>
        <dbReference type="ChEBI" id="CHEBI:24875"/>
        <label>1</label>
    </ligand>
</feature>
<dbReference type="InterPro" id="IPR009078">
    <property type="entry name" value="Ferritin-like_SF"/>
</dbReference>
<comment type="similarity">
    <text evidence="1 7">Belongs to the ferritin family. Prokaryotic subfamily.</text>
</comment>
<dbReference type="Gene3D" id="1.20.1260.10">
    <property type="match status" value="1"/>
</dbReference>
<dbReference type="EMBL" id="JACXWD010000039">
    <property type="protein sequence ID" value="MBD3868687.1"/>
    <property type="molecule type" value="Genomic_DNA"/>
</dbReference>
<dbReference type="GO" id="GO:0008199">
    <property type="term" value="F:ferric iron binding"/>
    <property type="evidence" value="ECO:0007669"/>
    <property type="project" value="InterPro"/>
</dbReference>
<feature type="binding site" evidence="6">
    <location>
        <position position="51"/>
    </location>
    <ligand>
        <name>Fe cation</name>
        <dbReference type="ChEBI" id="CHEBI:24875"/>
        <label>1</label>
    </ligand>
</feature>
<organism evidence="9 10">
    <name type="scientific">Candidatus Polarisedimenticola svalbardensis</name>
    <dbReference type="NCBI Taxonomy" id="2886004"/>
    <lineage>
        <taxon>Bacteria</taxon>
        <taxon>Pseudomonadati</taxon>
        <taxon>Acidobacteriota</taxon>
        <taxon>Candidatus Polarisedimenticolia</taxon>
        <taxon>Candidatus Polarisedimenticolales</taxon>
        <taxon>Candidatus Polarisedimenticolaceae</taxon>
        <taxon>Candidatus Polarisedimenticola</taxon>
    </lineage>
</organism>
<dbReference type="AlphaFoldDB" id="A0A8J6Y1W3"/>
<feature type="domain" description="Ferritin-like diiron" evidence="8">
    <location>
        <begin position="1"/>
        <end position="146"/>
    </location>
</feature>
<dbReference type="GO" id="GO:0006826">
    <property type="term" value="P:iron ion transport"/>
    <property type="evidence" value="ECO:0007669"/>
    <property type="project" value="InterPro"/>
</dbReference>
<evidence type="ECO:0000259" key="8">
    <source>
        <dbReference type="PROSITE" id="PS50905"/>
    </source>
</evidence>
<evidence type="ECO:0000313" key="10">
    <source>
        <dbReference type="Proteomes" id="UP000648239"/>
    </source>
</evidence>
<feature type="binding site" evidence="6">
    <location>
        <position position="18"/>
    </location>
    <ligand>
        <name>Fe cation</name>
        <dbReference type="ChEBI" id="CHEBI:24875"/>
        <label>1</label>
    </ligand>
</feature>
<proteinExistence type="inferred from homology"/>
<evidence type="ECO:0000256" key="5">
    <source>
        <dbReference type="ARBA" id="ARBA00023004"/>
    </source>
</evidence>
<protein>
    <recommendedName>
        <fullName evidence="7">Ferritin</fullName>
        <ecNumber evidence="7">1.16.3.2</ecNumber>
    </recommendedName>
</protein>
<evidence type="ECO:0000256" key="2">
    <source>
        <dbReference type="ARBA" id="ARBA00022434"/>
    </source>
</evidence>
<evidence type="ECO:0000256" key="6">
    <source>
        <dbReference type="PIRSR" id="PIRSR601519-1"/>
    </source>
</evidence>
<keyword evidence="2 7" id="KW-0409">Iron storage</keyword>
<reference evidence="9 10" key="1">
    <citation type="submission" date="2020-08" db="EMBL/GenBank/DDBJ databases">
        <title>Acidobacteriota in marine sediments use diverse sulfur dissimilation pathways.</title>
        <authorList>
            <person name="Wasmund K."/>
        </authorList>
    </citation>
    <scope>NUCLEOTIDE SEQUENCE [LARGE SCALE GENOMIC DNA]</scope>
    <source>
        <strain evidence="9">MAG AM4</strain>
    </source>
</reference>
<evidence type="ECO:0000256" key="4">
    <source>
        <dbReference type="ARBA" id="ARBA00023002"/>
    </source>
</evidence>
<feature type="binding site" evidence="6">
    <location>
        <position position="95"/>
    </location>
    <ligand>
        <name>Fe cation</name>
        <dbReference type="ChEBI" id="CHEBI:24875"/>
        <label>1</label>
    </ligand>
</feature>
<keyword evidence="3 6" id="KW-0479">Metal-binding</keyword>